<dbReference type="STRING" id="3641.A0A061GYS2"/>
<dbReference type="Proteomes" id="UP000026915">
    <property type="component" value="Chromosome 9"/>
</dbReference>
<proteinExistence type="predicted"/>
<dbReference type="Gramene" id="EOY34427">
    <property type="protein sequence ID" value="EOY34427"/>
    <property type="gene ID" value="TCM_042106"/>
</dbReference>
<dbReference type="HOGENOM" id="CLU_2150484_0_0_1"/>
<keyword evidence="2" id="KW-1185">Reference proteome</keyword>
<dbReference type="EMBL" id="CM001887">
    <property type="protein sequence ID" value="EOY34427.1"/>
    <property type="molecule type" value="Genomic_DNA"/>
</dbReference>
<evidence type="ECO:0000313" key="1">
    <source>
        <dbReference type="EMBL" id="EOY34427.1"/>
    </source>
</evidence>
<reference evidence="1 2" key="1">
    <citation type="journal article" date="2013" name="Genome Biol.">
        <title>The genome sequence of the most widely cultivated cacao type and its use to identify candidate genes regulating pod color.</title>
        <authorList>
            <person name="Motamayor J.C."/>
            <person name="Mockaitis K."/>
            <person name="Schmutz J."/>
            <person name="Haiminen N."/>
            <person name="Iii D.L."/>
            <person name="Cornejo O."/>
            <person name="Findley S.D."/>
            <person name="Zheng P."/>
            <person name="Utro F."/>
            <person name="Royaert S."/>
            <person name="Saski C."/>
            <person name="Jenkins J."/>
            <person name="Podicheti R."/>
            <person name="Zhao M."/>
            <person name="Scheffler B.E."/>
            <person name="Stack J.C."/>
            <person name="Feltus F.A."/>
            <person name="Mustiga G.M."/>
            <person name="Amores F."/>
            <person name="Phillips W."/>
            <person name="Marelli J.P."/>
            <person name="May G.D."/>
            <person name="Shapiro H."/>
            <person name="Ma J."/>
            <person name="Bustamante C.D."/>
            <person name="Schnell R.J."/>
            <person name="Main D."/>
            <person name="Gilbert D."/>
            <person name="Parida L."/>
            <person name="Kuhn D.N."/>
        </authorList>
    </citation>
    <scope>NUCLEOTIDE SEQUENCE [LARGE SCALE GENOMIC DNA]</scope>
    <source>
        <strain evidence="2">cv. Matina 1-6</strain>
    </source>
</reference>
<name>A0A061GYS2_THECC</name>
<dbReference type="InParanoid" id="A0A061GYS2"/>
<accession>A0A061GYS2</accession>
<gene>
    <name evidence="1" type="ORF">TCM_042106</name>
</gene>
<dbReference type="AlphaFoldDB" id="A0A061GYS2"/>
<evidence type="ECO:0000313" key="2">
    <source>
        <dbReference type="Proteomes" id="UP000026915"/>
    </source>
</evidence>
<organism evidence="1 2">
    <name type="scientific">Theobroma cacao</name>
    <name type="common">Cacao</name>
    <name type="synonym">Cocoa</name>
    <dbReference type="NCBI Taxonomy" id="3641"/>
    <lineage>
        <taxon>Eukaryota</taxon>
        <taxon>Viridiplantae</taxon>
        <taxon>Streptophyta</taxon>
        <taxon>Embryophyta</taxon>
        <taxon>Tracheophyta</taxon>
        <taxon>Spermatophyta</taxon>
        <taxon>Magnoliopsida</taxon>
        <taxon>eudicotyledons</taxon>
        <taxon>Gunneridae</taxon>
        <taxon>Pentapetalae</taxon>
        <taxon>rosids</taxon>
        <taxon>malvids</taxon>
        <taxon>Malvales</taxon>
        <taxon>Malvaceae</taxon>
        <taxon>Byttnerioideae</taxon>
        <taxon>Theobroma</taxon>
    </lineage>
</organism>
<protein>
    <submittedName>
        <fullName evidence="1">Uncharacterized protein</fullName>
    </submittedName>
</protein>
<sequence>MMAAQEILELFCELIFVHLPIIETQEFCNAGRWAMSTLHQILVEEWGRTFVQGVWRANGEITTSIPIHQRRCSFTSQGKDSPSSRACKFWVFRNCICSSIILNFCKYIVNGS</sequence>